<name>A0AAD6S2T3_9AGAR</name>
<protein>
    <recommendedName>
        <fullName evidence="5">MYND-type domain-containing protein</fullName>
    </recommendedName>
</protein>
<organism evidence="6 7">
    <name type="scientific">Mycena alexandri</name>
    <dbReference type="NCBI Taxonomy" id="1745969"/>
    <lineage>
        <taxon>Eukaryota</taxon>
        <taxon>Fungi</taxon>
        <taxon>Dikarya</taxon>
        <taxon>Basidiomycota</taxon>
        <taxon>Agaricomycotina</taxon>
        <taxon>Agaricomycetes</taxon>
        <taxon>Agaricomycetidae</taxon>
        <taxon>Agaricales</taxon>
        <taxon>Marasmiineae</taxon>
        <taxon>Mycenaceae</taxon>
        <taxon>Mycena</taxon>
    </lineage>
</organism>
<keyword evidence="1" id="KW-0479">Metal-binding</keyword>
<comment type="caution">
    <text evidence="6">The sequence shown here is derived from an EMBL/GenBank/DDBJ whole genome shotgun (WGS) entry which is preliminary data.</text>
</comment>
<dbReference type="Gene3D" id="6.10.140.2220">
    <property type="match status" value="1"/>
</dbReference>
<evidence type="ECO:0000256" key="2">
    <source>
        <dbReference type="ARBA" id="ARBA00022771"/>
    </source>
</evidence>
<evidence type="ECO:0000256" key="4">
    <source>
        <dbReference type="PROSITE-ProRule" id="PRU00134"/>
    </source>
</evidence>
<dbReference type="GO" id="GO:0000981">
    <property type="term" value="F:DNA-binding transcription factor activity, RNA polymerase II-specific"/>
    <property type="evidence" value="ECO:0007669"/>
    <property type="project" value="TreeGrafter"/>
</dbReference>
<dbReference type="InterPro" id="IPR002893">
    <property type="entry name" value="Znf_MYND"/>
</dbReference>
<sequence length="297" mass="34611">MTAVGVSRELKSLSKKSYCHKCQVTKRVSELKICSRCQSVKYCSQACQKAHWKIHKPHCKSLEEVKLEAVDESWNNVFASHGHKRTSVLEPVAETLQQQSDRFQAWTDKWKPTILSWAFWAMNIPSSSTPEDRLSKFTFVFELQRRANPPTPEHYFEMHGAEIMHASDLIFLMNHMKRVEVLEQWRQIPRQKDTIQIMIMWKGHIIFFDRLVPNFKDLRQKAGDDPVLRGYDELAKNWVEELRKAIDSADVEYYQQFYARTWGQAALDASITSGSIGMRRAMDEIRAQEAQPSSEVD</sequence>
<dbReference type="GO" id="GO:0005634">
    <property type="term" value="C:nucleus"/>
    <property type="evidence" value="ECO:0007669"/>
    <property type="project" value="TreeGrafter"/>
</dbReference>
<dbReference type="PANTHER" id="PTHR10237:SF14">
    <property type="entry name" value="MYND-TYPE DOMAIN-CONTAINING PROTEIN"/>
    <property type="match status" value="1"/>
</dbReference>
<feature type="domain" description="MYND-type" evidence="5">
    <location>
        <begin position="19"/>
        <end position="59"/>
    </location>
</feature>
<reference evidence="6" key="1">
    <citation type="submission" date="2023-03" db="EMBL/GenBank/DDBJ databases">
        <title>Massive genome expansion in bonnet fungi (Mycena s.s.) driven by repeated elements and novel gene families across ecological guilds.</title>
        <authorList>
            <consortium name="Lawrence Berkeley National Laboratory"/>
            <person name="Harder C.B."/>
            <person name="Miyauchi S."/>
            <person name="Viragh M."/>
            <person name="Kuo A."/>
            <person name="Thoen E."/>
            <person name="Andreopoulos B."/>
            <person name="Lu D."/>
            <person name="Skrede I."/>
            <person name="Drula E."/>
            <person name="Henrissat B."/>
            <person name="Morin E."/>
            <person name="Kohler A."/>
            <person name="Barry K."/>
            <person name="LaButti K."/>
            <person name="Morin E."/>
            <person name="Salamov A."/>
            <person name="Lipzen A."/>
            <person name="Mereny Z."/>
            <person name="Hegedus B."/>
            <person name="Baldrian P."/>
            <person name="Stursova M."/>
            <person name="Weitz H."/>
            <person name="Taylor A."/>
            <person name="Grigoriev I.V."/>
            <person name="Nagy L.G."/>
            <person name="Martin F."/>
            <person name="Kauserud H."/>
        </authorList>
    </citation>
    <scope>NUCLEOTIDE SEQUENCE</scope>
    <source>
        <strain evidence="6">CBHHK200</strain>
    </source>
</reference>
<dbReference type="Proteomes" id="UP001218188">
    <property type="component" value="Unassembled WGS sequence"/>
</dbReference>
<dbReference type="PROSITE" id="PS50865">
    <property type="entry name" value="ZF_MYND_2"/>
    <property type="match status" value="1"/>
</dbReference>
<dbReference type="PANTHER" id="PTHR10237">
    <property type="entry name" value="DEFORMED EPIDERMAL AUTOREGULATORY FACTOR 1 HOMOLOG SUPPRESSIN"/>
    <property type="match status" value="1"/>
</dbReference>
<keyword evidence="7" id="KW-1185">Reference proteome</keyword>
<keyword evidence="2 4" id="KW-0863">Zinc-finger</keyword>
<dbReference type="InterPro" id="IPR024119">
    <property type="entry name" value="TF_DEAF-1"/>
</dbReference>
<dbReference type="AlphaFoldDB" id="A0AAD6S2T3"/>
<proteinExistence type="predicted"/>
<evidence type="ECO:0000256" key="3">
    <source>
        <dbReference type="ARBA" id="ARBA00022833"/>
    </source>
</evidence>
<evidence type="ECO:0000313" key="6">
    <source>
        <dbReference type="EMBL" id="KAJ7020191.1"/>
    </source>
</evidence>
<dbReference type="EMBL" id="JARJCM010000271">
    <property type="protein sequence ID" value="KAJ7020191.1"/>
    <property type="molecule type" value="Genomic_DNA"/>
</dbReference>
<evidence type="ECO:0000259" key="5">
    <source>
        <dbReference type="PROSITE" id="PS50865"/>
    </source>
</evidence>
<dbReference type="PROSITE" id="PS01360">
    <property type="entry name" value="ZF_MYND_1"/>
    <property type="match status" value="1"/>
</dbReference>
<evidence type="ECO:0000313" key="7">
    <source>
        <dbReference type="Proteomes" id="UP001218188"/>
    </source>
</evidence>
<gene>
    <name evidence="6" type="ORF">C8F04DRAFT_1145199</name>
</gene>
<dbReference type="SUPFAM" id="SSF144232">
    <property type="entry name" value="HIT/MYND zinc finger-like"/>
    <property type="match status" value="1"/>
</dbReference>
<accession>A0AAD6S2T3</accession>
<dbReference type="Pfam" id="PF01753">
    <property type="entry name" value="zf-MYND"/>
    <property type="match status" value="1"/>
</dbReference>
<dbReference type="GO" id="GO:0008270">
    <property type="term" value="F:zinc ion binding"/>
    <property type="evidence" value="ECO:0007669"/>
    <property type="project" value="UniProtKB-KW"/>
</dbReference>
<evidence type="ECO:0000256" key="1">
    <source>
        <dbReference type="ARBA" id="ARBA00022723"/>
    </source>
</evidence>
<keyword evidence="3" id="KW-0862">Zinc</keyword>